<name>A0ABT8C5V6_9BACT</name>
<keyword evidence="4" id="KW-1185">Reference proteome</keyword>
<evidence type="ECO:0000313" key="3">
    <source>
        <dbReference type="EMBL" id="MDN3687447.1"/>
    </source>
</evidence>
<comment type="similarity">
    <text evidence="1">Belongs to the peptidase S13 family.</text>
</comment>
<evidence type="ECO:0000256" key="1">
    <source>
        <dbReference type="ARBA" id="ARBA00006096"/>
    </source>
</evidence>
<dbReference type="InterPro" id="IPR012338">
    <property type="entry name" value="Beta-lactam/transpept-like"/>
</dbReference>
<dbReference type="PANTHER" id="PTHR30023:SF0">
    <property type="entry name" value="PENICILLIN-SENSITIVE CARBOXYPEPTIDASE A"/>
    <property type="match status" value="1"/>
</dbReference>
<evidence type="ECO:0000313" key="4">
    <source>
        <dbReference type="Proteomes" id="UP001236663"/>
    </source>
</evidence>
<dbReference type="EC" id="3.4.16.4" evidence="3"/>
<dbReference type="SUPFAM" id="SSF56601">
    <property type="entry name" value="beta-lactamase/transpeptidase-like"/>
    <property type="match status" value="1"/>
</dbReference>
<sequence length="435" mass="49672">MKHIYWLLLLLFCNCTVQKVKKSVYDSEVFEKGHMGFMLYDPVKEKTLVSMNEKKYFIPASNTKIFTFYSSYKVLGDDRVNGLNYIEKGDSLLFWGTGDPSLLHPDLQDSTVIHFLQKRPEDLYMVDNFDQISRYGRGWTWNWYPYYFAAERSSMPVYGNVLRYSKEADAPVAKAYPYTALLPLSKQIDNTPDSYVIRRDFESNIFSYALNPEAGELSFETDKPFITSANLTKNLLQEAVGREITLIDDLGYSNLTHQKLPTAKVDSIYAQMMKISDNFLAEQLMVLVSDELFDSLDLSAAIQYAKDSLLQDLPDEPQWVDGSGLSPQNMFTPRSVVRLLEKIKEEVPMEKIKAYFPAGGESGTIRNWYPADPGEPAYIYAKTGTLSMSSALSGYLITKSGKTLIFSTFFNNYTGSSNVQKEELQKVLYFIHSNY</sequence>
<dbReference type="Proteomes" id="UP001236663">
    <property type="component" value="Unassembled WGS sequence"/>
</dbReference>
<keyword evidence="2 3" id="KW-0378">Hydrolase</keyword>
<gene>
    <name evidence="3" type="ORF">QWZ15_06390</name>
</gene>
<accession>A0ABT8C5V6</accession>
<reference evidence="4" key="1">
    <citation type="journal article" date="2019" name="Int. J. Syst. Evol. Microbiol.">
        <title>The Global Catalogue of Microorganisms (GCM) 10K type strain sequencing project: providing services to taxonomists for standard genome sequencing and annotation.</title>
        <authorList>
            <consortium name="The Broad Institute Genomics Platform"/>
            <consortium name="The Broad Institute Genome Sequencing Center for Infectious Disease"/>
            <person name="Wu L."/>
            <person name="Ma J."/>
        </authorList>
    </citation>
    <scope>NUCLEOTIDE SEQUENCE [LARGE SCALE GENOMIC DNA]</scope>
    <source>
        <strain evidence="4">CECT 7706</strain>
    </source>
</reference>
<dbReference type="RefSeq" id="WP_163385265.1">
    <property type="nucleotide sequence ID" value="NZ_JAUFQS010000006.1"/>
</dbReference>
<dbReference type="InterPro" id="IPR000667">
    <property type="entry name" value="Peptidase_S13"/>
</dbReference>
<keyword evidence="3" id="KW-0121">Carboxypeptidase</keyword>
<protein>
    <submittedName>
        <fullName evidence="3">D-alanyl-D-alanine carboxypeptidase</fullName>
        <ecNumber evidence="3">3.4.16.4</ecNumber>
    </submittedName>
</protein>
<dbReference type="PANTHER" id="PTHR30023">
    <property type="entry name" value="D-ALANYL-D-ALANINE CARBOXYPEPTIDASE"/>
    <property type="match status" value="1"/>
</dbReference>
<organism evidence="3 4">
    <name type="scientific">Cyclobacterium jeungdonense</name>
    <dbReference type="NCBI Taxonomy" id="708087"/>
    <lineage>
        <taxon>Bacteria</taxon>
        <taxon>Pseudomonadati</taxon>
        <taxon>Bacteroidota</taxon>
        <taxon>Cytophagia</taxon>
        <taxon>Cytophagales</taxon>
        <taxon>Cyclobacteriaceae</taxon>
        <taxon>Cyclobacterium</taxon>
    </lineage>
</organism>
<evidence type="ECO:0000256" key="2">
    <source>
        <dbReference type="ARBA" id="ARBA00022801"/>
    </source>
</evidence>
<keyword evidence="3" id="KW-0645">Protease</keyword>
<dbReference type="Gene3D" id="3.40.710.10">
    <property type="entry name" value="DD-peptidase/beta-lactamase superfamily"/>
    <property type="match status" value="2"/>
</dbReference>
<comment type="caution">
    <text evidence="3">The sequence shown here is derived from an EMBL/GenBank/DDBJ whole genome shotgun (WGS) entry which is preliminary data.</text>
</comment>
<dbReference type="PRINTS" id="PR00922">
    <property type="entry name" value="DADACBPTASE3"/>
</dbReference>
<dbReference type="GO" id="GO:0009002">
    <property type="term" value="F:serine-type D-Ala-D-Ala carboxypeptidase activity"/>
    <property type="evidence" value="ECO:0007669"/>
    <property type="project" value="UniProtKB-EC"/>
</dbReference>
<dbReference type="Pfam" id="PF02113">
    <property type="entry name" value="Peptidase_S13"/>
    <property type="match status" value="1"/>
</dbReference>
<dbReference type="EMBL" id="JAUFQS010000006">
    <property type="protein sequence ID" value="MDN3687447.1"/>
    <property type="molecule type" value="Genomic_DNA"/>
</dbReference>
<proteinExistence type="inferred from homology"/>